<feature type="domain" description="Peptidase M15A C-terminal" evidence="2">
    <location>
        <begin position="311"/>
        <end position="343"/>
    </location>
</feature>
<dbReference type="Proteomes" id="UP000315369">
    <property type="component" value="Unassembled WGS sequence"/>
</dbReference>
<protein>
    <recommendedName>
        <fullName evidence="2">Peptidase M15A C-terminal domain-containing protein</fullName>
    </recommendedName>
</protein>
<dbReference type="RefSeq" id="WP_141643468.1">
    <property type="nucleotide sequence ID" value="NZ_VIFM01000057.1"/>
</dbReference>
<name>A0A540X0S8_9BACT</name>
<dbReference type="PROSITE" id="PS51257">
    <property type="entry name" value="PROKAR_LIPOPROTEIN"/>
    <property type="match status" value="1"/>
</dbReference>
<accession>A0A540X0S8</accession>
<dbReference type="SUPFAM" id="SSF55166">
    <property type="entry name" value="Hedgehog/DD-peptidase"/>
    <property type="match status" value="1"/>
</dbReference>
<organism evidence="3 4">
    <name type="scientific">Myxococcus llanfairpwllgwyngyllgogerychwyrndrobwllllantysiliogogogochensis</name>
    <dbReference type="NCBI Taxonomy" id="2590453"/>
    <lineage>
        <taxon>Bacteria</taxon>
        <taxon>Pseudomonadati</taxon>
        <taxon>Myxococcota</taxon>
        <taxon>Myxococcia</taxon>
        <taxon>Myxococcales</taxon>
        <taxon>Cystobacterineae</taxon>
        <taxon>Myxococcaceae</taxon>
        <taxon>Myxococcus</taxon>
    </lineage>
</organism>
<dbReference type="OrthoDB" id="5502523at2"/>
<dbReference type="Pfam" id="PF08291">
    <property type="entry name" value="Peptidase_M15_3"/>
    <property type="match status" value="1"/>
</dbReference>
<proteinExistence type="predicted"/>
<evidence type="ECO:0000256" key="1">
    <source>
        <dbReference type="SAM" id="MobiDB-lite"/>
    </source>
</evidence>
<comment type="caution">
    <text evidence="3">The sequence shown here is derived from an EMBL/GenBank/DDBJ whole genome shotgun (WGS) entry which is preliminary data.</text>
</comment>
<reference evidence="3 4" key="1">
    <citation type="submission" date="2019-06" db="EMBL/GenBank/DDBJ databases">
        <authorList>
            <person name="Livingstone P."/>
            <person name="Whitworth D."/>
        </authorList>
    </citation>
    <scope>NUCLEOTIDE SEQUENCE [LARGE SCALE GENOMIC DNA]</scope>
    <source>
        <strain evidence="3 4">AM401</strain>
    </source>
</reference>
<dbReference type="InterPro" id="IPR013230">
    <property type="entry name" value="Peptidase_M15A_C"/>
</dbReference>
<gene>
    <name evidence="3" type="ORF">FJV41_16595</name>
</gene>
<evidence type="ECO:0000259" key="2">
    <source>
        <dbReference type="Pfam" id="PF08291"/>
    </source>
</evidence>
<keyword evidence="4" id="KW-1185">Reference proteome</keyword>
<evidence type="ECO:0000313" key="4">
    <source>
        <dbReference type="Proteomes" id="UP000315369"/>
    </source>
</evidence>
<dbReference type="Gene3D" id="3.30.1380.10">
    <property type="match status" value="1"/>
</dbReference>
<feature type="region of interest" description="Disordered" evidence="1">
    <location>
        <begin position="23"/>
        <end position="46"/>
    </location>
</feature>
<sequence>MNRKARWWGLALVAFVASCKCGSESDPTGTGGSGEPPPLVEVTTPEGGEPVSLAIIEAFTRREETPPRTSFVTSEELVVRARVTGGEAGLVDRIKWTVTPVGTRTGPAEPATATGAELTFRGKSAQSVAGSRDPNPPLEYEVLGVLDLEDGRGLEVKLPPSSFLRQDETDTLRQEYVDYDTDFQPTLANIRVPGNTTLNRGNYTLVAEETPGDLDKLLQDVDTELNKLLKDDVQVVPVGTVTRSPATVVVSAGGSVLMLGPLGDTTPSGDDVCAGLRVGGLCAGPILAGPNRRADTTANNRVATVSVEPFITSAFRNPQRNRFIGSGSINSRHTRGRALDIDPRSMVVPGRDARQLMCLVELAGIRVVGEEDSFTENGPVTFLDCNDPAADHVHIQR</sequence>
<dbReference type="AlphaFoldDB" id="A0A540X0S8"/>
<evidence type="ECO:0000313" key="3">
    <source>
        <dbReference type="EMBL" id="TQF14845.1"/>
    </source>
</evidence>
<dbReference type="EMBL" id="VIFM01000057">
    <property type="protein sequence ID" value="TQF14845.1"/>
    <property type="molecule type" value="Genomic_DNA"/>
</dbReference>
<dbReference type="InterPro" id="IPR009045">
    <property type="entry name" value="Zn_M74/Hedgehog-like"/>
</dbReference>